<name>A0AAD5KCG9_9FUNG</name>
<dbReference type="EMBL" id="JAIXMP010000001">
    <property type="protein sequence ID" value="KAI9278768.1"/>
    <property type="molecule type" value="Genomic_DNA"/>
</dbReference>
<feature type="compositionally biased region" description="Basic and acidic residues" evidence="3">
    <location>
        <begin position="381"/>
        <end position="394"/>
    </location>
</feature>
<dbReference type="InterPro" id="IPR000504">
    <property type="entry name" value="RRM_dom"/>
</dbReference>
<feature type="compositionally biased region" description="Basic and acidic residues" evidence="3">
    <location>
        <begin position="98"/>
        <end position="118"/>
    </location>
</feature>
<reference evidence="5" key="1">
    <citation type="journal article" date="2022" name="IScience">
        <title>Evolution of zygomycete secretomes and the origins of terrestrial fungal ecologies.</title>
        <authorList>
            <person name="Chang Y."/>
            <person name="Wang Y."/>
            <person name="Mondo S."/>
            <person name="Ahrendt S."/>
            <person name="Andreopoulos W."/>
            <person name="Barry K."/>
            <person name="Beard J."/>
            <person name="Benny G.L."/>
            <person name="Blankenship S."/>
            <person name="Bonito G."/>
            <person name="Cuomo C."/>
            <person name="Desiro A."/>
            <person name="Gervers K.A."/>
            <person name="Hundley H."/>
            <person name="Kuo A."/>
            <person name="LaButti K."/>
            <person name="Lang B.F."/>
            <person name="Lipzen A."/>
            <person name="O'Donnell K."/>
            <person name="Pangilinan J."/>
            <person name="Reynolds N."/>
            <person name="Sandor L."/>
            <person name="Smith M.E."/>
            <person name="Tsang A."/>
            <person name="Grigoriev I.V."/>
            <person name="Stajich J.E."/>
            <person name="Spatafora J.W."/>
        </authorList>
    </citation>
    <scope>NUCLEOTIDE SEQUENCE</scope>
    <source>
        <strain evidence="5">RSA 2281</strain>
    </source>
</reference>
<dbReference type="Gene3D" id="3.30.70.330">
    <property type="match status" value="3"/>
</dbReference>
<evidence type="ECO:0000313" key="5">
    <source>
        <dbReference type="EMBL" id="KAI9278768.1"/>
    </source>
</evidence>
<dbReference type="Pfam" id="PF00076">
    <property type="entry name" value="RRM_1"/>
    <property type="match status" value="3"/>
</dbReference>
<dbReference type="GO" id="GO:0005737">
    <property type="term" value="C:cytoplasm"/>
    <property type="evidence" value="ECO:0007669"/>
    <property type="project" value="TreeGrafter"/>
</dbReference>
<keyword evidence="6" id="KW-1185">Reference proteome</keyword>
<evidence type="ECO:0000259" key="4">
    <source>
        <dbReference type="PROSITE" id="PS50102"/>
    </source>
</evidence>
<keyword evidence="1 2" id="KW-0694">RNA-binding</keyword>
<feature type="region of interest" description="Disordered" evidence="3">
    <location>
        <begin position="1"/>
        <end position="198"/>
    </location>
</feature>
<dbReference type="SMART" id="SM00360">
    <property type="entry name" value="RRM"/>
    <property type="match status" value="3"/>
</dbReference>
<dbReference type="PROSITE" id="PS50102">
    <property type="entry name" value="RRM"/>
    <property type="match status" value="3"/>
</dbReference>
<feature type="domain" description="RRM" evidence="4">
    <location>
        <begin position="294"/>
        <end position="372"/>
    </location>
</feature>
<feature type="domain" description="RRM" evidence="4">
    <location>
        <begin position="455"/>
        <end position="531"/>
    </location>
</feature>
<accession>A0AAD5KCG9</accession>
<feature type="domain" description="RRM" evidence="4">
    <location>
        <begin position="201"/>
        <end position="278"/>
    </location>
</feature>
<dbReference type="PANTHER" id="PTHR23003">
    <property type="entry name" value="RNA RECOGNITION MOTIF RRM DOMAIN CONTAINING PROTEIN"/>
    <property type="match status" value="1"/>
</dbReference>
<sequence length="535" mass="60541">MSEYNNSSERSVSPSVNNNHNNNEQVELKEQQPINDKDPAEQQQQTVYEDLVINDVMDERDMTMDPAPYSSSSSAHLPRSRSRQRSRSRDGSYSPYNNKRDTPIRSTSRHETTSPDRRPHYRSSHGKYSDEEDYYSSSANHPPPPHRHASAGGHAGGSSSHGRHGSYSPRRRRRSSSRRRYRSRSRSPSRSRRSSGRYKGCRVYVGNLAYDCRRSDLKSFAKEAGTVVHTEILASPGGRSKGCGIVEYSRAEYAERAMRVLNRLEFMGRPVFVREDREFEPKIPKDPRDAPEDQRLWVGNLPFSTSWQDLKDLFRKAGRVTHTDIDTDPETRRSKGTGLVIYEDPRDAKAAIKMLHGSEYRGRILQVFEERNAPPPLPQPEIREHKERGEDYRGRPPPSGYNEPYHHHHHHHPPPYDSGTATAAAVVGVPPPPPQYAPMGLVGGPGASMPSHGPNQIFVTNLPFSTTWQDLIDLFRHVGPVVRAEIQTINGHPKGSGLVRFEQFAICEKAIGKFNGYLYGGRYLDVRLDKFSTPG</sequence>
<dbReference type="PANTHER" id="PTHR23003:SF3">
    <property type="entry name" value="FI21236P1-RELATED"/>
    <property type="match status" value="1"/>
</dbReference>
<gene>
    <name evidence="5" type="ORF">BDA99DRAFT_15390</name>
</gene>
<protein>
    <recommendedName>
        <fullName evidence="4">RRM domain-containing protein</fullName>
    </recommendedName>
</protein>
<dbReference type="GO" id="GO:1990904">
    <property type="term" value="C:ribonucleoprotein complex"/>
    <property type="evidence" value="ECO:0007669"/>
    <property type="project" value="TreeGrafter"/>
</dbReference>
<feature type="region of interest" description="Disordered" evidence="3">
    <location>
        <begin position="370"/>
        <end position="425"/>
    </location>
</feature>
<dbReference type="GO" id="GO:0005634">
    <property type="term" value="C:nucleus"/>
    <property type="evidence" value="ECO:0007669"/>
    <property type="project" value="TreeGrafter"/>
</dbReference>
<evidence type="ECO:0000256" key="1">
    <source>
        <dbReference type="ARBA" id="ARBA00022884"/>
    </source>
</evidence>
<proteinExistence type="predicted"/>
<dbReference type="Proteomes" id="UP001209540">
    <property type="component" value="Unassembled WGS sequence"/>
</dbReference>
<feature type="compositionally biased region" description="Basic and acidic residues" evidence="3">
    <location>
        <begin position="26"/>
        <end position="40"/>
    </location>
</feature>
<comment type="caution">
    <text evidence="5">The sequence shown here is derived from an EMBL/GenBank/DDBJ whole genome shotgun (WGS) entry which is preliminary data.</text>
</comment>
<dbReference type="InterPro" id="IPR035979">
    <property type="entry name" value="RBD_domain_sf"/>
</dbReference>
<evidence type="ECO:0000313" key="6">
    <source>
        <dbReference type="Proteomes" id="UP001209540"/>
    </source>
</evidence>
<organism evidence="5 6">
    <name type="scientific">Phascolomyces articulosus</name>
    <dbReference type="NCBI Taxonomy" id="60185"/>
    <lineage>
        <taxon>Eukaryota</taxon>
        <taxon>Fungi</taxon>
        <taxon>Fungi incertae sedis</taxon>
        <taxon>Mucoromycota</taxon>
        <taxon>Mucoromycotina</taxon>
        <taxon>Mucoromycetes</taxon>
        <taxon>Mucorales</taxon>
        <taxon>Lichtheimiaceae</taxon>
        <taxon>Phascolomyces</taxon>
    </lineage>
</organism>
<dbReference type="SUPFAM" id="SSF54928">
    <property type="entry name" value="RNA-binding domain, RBD"/>
    <property type="match status" value="2"/>
</dbReference>
<dbReference type="AlphaFoldDB" id="A0AAD5KCG9"/>
<feature type="compositionally biased region" description="Polar residues" evidence="3">
    <location>
        <begin position="1"/>
        <end position="16"/>
    </location>
</feature>
<evidence type="ECO:0000256" key="3">
    <source>
        <dbReference type="SAM" id="MobiDB-lite"/>
    </source>
</evidence>
<dbReference type="InterPro" id="IPR050374">
    <property type="entry name" value="RRT5_SRSF_SR"/>
</dbReference>
<dbReference type="InterPro" id="IPR012677">
    <property type="entry name" value="Nucleotide-bd_a/b_plait_sf"/>
</dbReference>
<dbReference type="GO" id="GO:0003729">
    <property type="term" value="F:mRNA binding"/>
    <property type="evidence" value="ECO:0007669"/>
    <property type="project" value="TreeGrafter"/>
</dbReference>
<feature type="compositionally biased region" description="Basic residues" evidence="3">
    <location>
        <begin position="161"/>
        <end position="198"/>
    </location>
</feature>
<reference evidence="5" key="2">
    <citation type="submission" date="2023-02" db="EMBL/GenBank/DDBJ databases">
        <authorList>
            <consortium name="DOE Joint Genome Institute"/>
            <person name="Mondo S.J."/>
            <person name="Chang Y."/>
            <person name="Wang Y."/>
            <person name="Ahrendt S."/>
            <person name="Andreopoulos W."/>
            <person name="Barry K."/>
            <person name="Beard J."/>
            <person name="Benny G.L."/>
            <person name="Blankenship S."/>
            <person name="Bonito G."/>
            <person name="Cuomo C."/>
            <person name="Desiro A."/>
            <person name="Gervers K.A."/>
            <person name="Hundley H."/>
            <person name="Kuo A."/>
            <person name="LaButti K."/>
            <person name="Lang B.F."/>
            <person name="Lipzen A."/>
            <person name="O'Donnell K."/>
            <person name="Pangilinan J."/>
            <person name="Reynolds N."/>
            <person name="Sandor L."/>
            <person name="Smith M.W."/>
            <person name="Tsang A."/>
            <person name="Grigoriev I.V."/>
            <person name="Stajich J.E."/>
            <person name="Spatafora J.W."/>
        </authorList>
    </citation>
    <scope>NUCLEOTIDE SEQUENCE</scope>
    <source>
        <strain evidence="5">RSA 2281</strain>
    </source>
</reference>
<evidence type="ECO:0000256" key="2">
    <source>
        <dbReference type="PROSITE-ProRule" id="PRU00176"/>
    </source>
</evidence>